<dbReference type="SUPFAM" id="SSF47266">
    <property type="entry name" value="4-helical cytokines"/>
    <property type="match status" value="1"/>
</dbReference>
<dbReference type="Proteomes" id="UP000503349">
    <property type="component" value="Chromosome 11"/>
</dbReference>
<keyword evidence="3" id="KW-1185">Reference proteome</keyword>
<reference evidence="2 3" key="1">
    <citation type="submission" date="2019-02" db="EMBL/GenBank/DDBJ databases">
        <title>Opniocepnalus argus genome.</title>
        <authorList>
            <person name="Zhou C."/>
            <person name="Xiao S."/>
        </authorList>
    </citation>
    <scope>NUCLEOTIDE SEQUENCE [LARGE SCALE GENOMIC DNA]</scope>
    <source>
        <strain evidence="2">OARG1902GOOAL</strain>
        <tissue evidence="2">Muscle</tissue>
    </source>
</reference>
<keyword evidence="1" id="KW-0732">Signal</keyword>
<evidence type="ECO:0000313" key="3">
    <source>
        <dbReference type="Proteomes" id="UP000503349"/>
    </source>
</evidence>
<dbReference type="EMBL" id="CM015722">
    <property type="protein sequence ID" value="KAF3695457.1"/>
    <property type="molecule type" value="Genomic_DNA"/>
</dbReference>
<protein>
    <recommendedName>
        <fullName evidence="4">Interleukin-6</fullName>
    </recommendedName>
</protein>
<dbReference type="InterPro" id="IPR009079">
    <property type="entry name" value="4_helix_cytokine-like_core"/>
</dbReference>
<feature type="chain" id="PRO_5026328049" description="Interleukin-6" evidence="1">
    <location>
        <begin position="25"/>
        <end position="211"/>
    </location>
</feature>
<organism evidence="2 3">
    <name type="scientific">Channa argus</name>
    <name type="common">Northern snakehead</name>
    <name type="synonym">Ophicephalus argus</name>
    <dbReference type="NCBI Taxonomy" id="215402"/>
    <lineage>
        <taxon>Eukaryota</taxon>
        <taxon>Metazoa</taxon>
        <taxon>Chordata</taxon>
        <taxon>Craniata</taxon>
        <taxon>Vertebrata</taxon>
        <taxon>Euteleostomi</taxon>
        <taxon>Actinopterygii</taxon>
        <taxon>Neopterygii</taxon>
        <taxon>Teleostei</taxon>
        <taxon>Neoteleostei</taxon>
        <taxon>Acanthomorphata</taxon>
        <taxon>Anabantaria</taxon>
        <taxon>Anabantiformes</taxon>
        <taxon>Channoidei</taxon>
        <taxon>Channidae</taxon>
        <taxon>Channa</taxon>
    </lineage>
</organism>
<sequence>MKYRAGFLNVACAWVVILMPGVDAAHTPKKHAAGLTCSPKELTAHSKKDVEDSLTRFDEANGKRLGTLSTDFPELIVHKNSSFSGSEVQCSLSFMAQGLGQILEDQRDNLNPGDVSLHTKLEETIVRVSMLTNCLKQILGGECSPKPPPPIMPVHTFKRKQWCHTLLKETRDYLDWLEHKLEVRNSKVKNIKRKVTKSMYLKYLEGSGYLL</sequence>
<evidence type="ECO:0000313" key="2">
    <source>
        <dbReference type="EMBL" id="KAF3695457.1"/>
    </source>
</evidence>
<gene>
    <name evidence="2" type="ORF">EXN66_Car011133</name>
</gene>
<dbReference type="Gene3D" id="1.20.1250.10">
    <property type="match status" value="1"/>
</dbReference>
<reference evidence="3" key="2">
    <citation type="submission" date="2019-02" db="EMBL/GenBank/DDBJ databases">
        <title>Opniocepnalus argus Var Kimnra genome.</title>
        <authorList>
            <person name="Zhou C."/>
            <person name="Xiao S."/>
        </authorList>
    </citation>
    <scope>NUCLEOTIDE SEQUENCE [LARGE SCALE GENOMIC DNA]</scope>
</reference>
<feature type="signal peptide" evidence="1">
    <location>
        <begin position="1"/>
        <end position="24"/>
    </location>
</feature>
<evidence type="ECO:0000256" key="1">
    <source>
        <dbReference type="SAM" id="SignalP"/>
    </source>
</evidence>
<proteinExistence type="predicted"/>
<evidence type="ECO:0008006" key="4">
    <source>
        <dbReference type="Google" id="ProtNLM"/>
    </source>
</evidence>
<accession>A0A6G1PYY3</accession>
<dbReference type="AlphaFoldDB" id="A0A6G1PYY3"/>
<name>A0A6G1PYY3_CHAAH</name>